<protein>
    <submittedName>
        <fullName evidence="3">Alkylated DNA repair dioxygenase AlkB</fullName>
    </submittedName>
</protein>
<name>A0A2U3PHT6_9MYCO</name>
<dbReference type="AlphaFoldDB" id="A0A2U3PHT6"/>
<reference evidence="3 4" key="1">
    <citation type="submission" date="2017-01" db="EMBL/GenBank/DDBJ databases">
        <authorList>
            <consortium name="Urmite Genomes"/>
        </authorList>
    </citation>
    <scope>NUCLEOTIDE SEQUENCE [LARGE SCALE GENOMIC DNA]</scope>
    <source>
        <strain evidence="3 4">AB215</strain>
    </source>
</reference>
<dbReference type="Proteomes" id="UP000240424">
    <property type="component" value="Unassembled WGS sequence"/>
</dbReference>
<dbReference type="GO" id="GO:0006307">
    <property type="term" value="P:DNA alkylation repair"/>
    <property type="evidence" value="ECO:0007669"/>
    <property type="project" value="InterPro"/>
</dbReference>
<keyword evidence="4" id="KW-1185">Reference proteome</keyword>
<sequence length="241" mass="26837">MRPYSEADDCETFWGAVGFRTGTISSWFGVDLAAMTHAHQPTLFDEDDTATPAIDVAAFDNASDHRLDKYSWITQVPGLLTGHLRVLDELAILDVWEQRHRWMFDRMVEEPRLTGEYVDLTAAPAFLAELAATLGERLGVPYDRVWMNWYRDHRDGTGWHADRPAHKAPTAIVPVLSLGAPRRFLVRPAGGGPSTVFTPAGGDLIIMQGRCQHDWQHCVPKQKAPAGPRMSLNFSSITQSG</sequence>
<organism evidence="3 4">
    <name type="scientific">Mycobacterium numidiamassiliense</name>
    <dbReference type="NCBI Taxonomy" id="1841861"/>
    <lineage>
        <taxon>Bacteria</taxon>
        <taxon>Bacillati</taxon>
        <taxon>Actinomycetota</taxon>
        <taxon>Actinomycetes</taxon>
        <taxon>Mycobacteriales</taxon>
        <taxon>Mycobacteriaceae</taxon>
        <taxon>Mycobacterium</taxon>
    </lineage>
</organism>
<evidence type="ECO:0000259" key="2">
    <source>
        <dbReference type="PROSITE" id="PS51471"/>
    </source>
</evidence>
<dbReference type="InterPro" id="IPR027450">
    <property type="entry name" value="AlkB-like"/>
</dbReference>
<dbReference type="OrthoDB" id="190276at2"/>
<evidence type="ECO:0000313" key="4">
    <source>
        <dbReference type="Proteomes" id="UP000240424"/>
    </source>
</evidence>
<dbReference type="InterPro" id="IPR005123">
    <property type="entry name" value="Oxoglu/Fe-dep_dioxygenase_dom"/>
</dbReference>
<proteinExistence type="predicted"/>
<dbReference type="InterPro" id="IPR032854">
    <property type="entry name" value="ALKBH3"/>
</dbReference>
<dbReference type="SUPFAM" id="SSF51197">
    <property type="entry name" value="Clavaminate synthase-like"/>
    <property type="match status" value="1"/>
</dbReference>
<dbReference type="GO" id="GO:0051213">
    <property type="term" value="F:dioxygenase activity"/>
    <property type="evidence" value="ECO:0007669"/>
    <property type="project" value="UniProtKB-KW"/>
</dbReference>
<dbReference type="Gene3D" id="2.60.120.590">
    <property type="entry name" value="Alpha-ketoglutarate-dependent dioxygenase AlkB-like"/>
    <property type="match status" value="1"/>
</dbReference>
<dbReference type="PROSITE" id="PS51471">
    <property type="entry name" value="FE2OG_OXY"/>
    <property type="match status" value="1"/>
</dbReference>
<feature type="domain" description="Fe2OG dioxygenase" evidence="2">
    <location>
        <begin position="141"/>
        <end position="238"/>
    </location>
</feature>
<feature type="compositionally biased region" description="Polar residues" evidence="1">
    <location>
        <begin position="232"/>
        <end position="241"/>
    </location>
</feature>
<dbReference type="PANTHER" id="PTHR31212">
    <property type="entry name" value="ALPHA-KETOGLUTARATE-DEPENDENT DIOXYGENASE ALKB HOMOLOG 3"/>
    <property type="match status" value="1"/>
</dbReference>
<evidence type="ECO:0000256" key="1">
    <source>
        <dbReference type="SAM" id="MobiDB-lite"/>
    </source>
</evidence>
<evidence type="ECO:0000313" key="3">
    <source>
        <dbReference type="EMBL" id="SPM43225.1"/>
    </source>
</evidence>
<dbReference type="InterPro" id="IPR037151">
    <property type="entry name" value="AlkB-like_sf"/>
</dbReference>
<dbReference type="PANTHER" id="PTHR31212:SF4">
    <property type="entry name" value="ALPHA-KETOGLUTARATE-DEPENDENT DIOXYGENASE ALKB HOMOLOG 3"/>
    <property type="match status" value="1"/>
</dbReference>
<gene>
    <name evidence="3" type="ORF">MNAB215_5447</name>
</gene>
<keyword evidence="3" id="KW-0560">Oxidoreductase</keyword>
<dbReference type="Pfam" id="PF13532">
    <property type="entry name" value="2OG-FeII_Oxy_2"/>
    <property type="match status" value="1"/>
</dbReference>
<feature type="region of interest" description="Disordered" evidence="1">
    <location>
        <begin position="222"/>
        <end position="241"/>
    </location>
</feature>
<keyword evidence="3" id="KW-0223">Dioxygenase</keyword>
<dbReference type="EMBL" id="FUEZ01000004">
    <property type="protein sequence ID" value="SPM43225.1"/>
    <property type="molecule type" value="Genomic_DNA"/>
</dbReference>
<dbReference type="STRING" id="1841861.GCA_900157365_03766"/>
<accession>A0A2U3PHT6</accession>